<evidence type="ECO:0000313" key="3">
    <source>
        <dbReference type="RefSeq" id="XP_014515614.1"/>
    </source>
</evidence>
<dbReference type="Gene3D" id="3.10.10.10">
    <property type="entry name" value="HIV Type 1 Reverse Transcriptase, subunit A, domain 1"/>
    <property type="match status" value="1"/>
</dbReference>
<dbReference type="Gene3D" id="2.40.70.10">
    <property type="entry name" value="Acid Proteases"/>
    <property type="match status" value="1"/>
</dbReference>
<dbReference type="PANTHER" id="PTHR32108">
    <property type="entry name" value="DNA-DIRECTED RNA POLYMERASE SUBUNIT ALPHA"/>
    <property type="match status" value="1"/>
</dbReference>
<sequence length="1043" mass="117592">MTKKDNETFKEYAQRWRELAAQVEPPLFDKEMVSMFVNTLQPPFYEHMVGNVSVNFADTIIIGERIEIGLKNGKIAYGPPAATSYKKPSFNQGKKKEGEVHAASAMPVWRGRAPNPNYRPYLYPPPYAANASFAHQTRPQQQQAYYPPPRIPTEASRLAANMGPNLNMGQNNNPRRNQFVRFTPIPMTYTELLPNLVKKGLVAICPMKPVQPPYPRGYDANARCSYHAGGVGHSTEGCMAPKYKVQALIDSGWLKFQEDQPSVDTNPLSGHGSSSTNVIEVENHDLIRDVGEIRSSRRFIFEALLKKGLVKGDYDLGIACALHPEAGHSFEECREFEIFLQDLLDKNLMKVYRKVREEEVFAQTGGESDVTLPEHLVIHFTRTTPALVTEGNPSIVIRVPTPFPYKNEKAVPWRYEATALDEGKDANPTVENISGIGGMTRSGRIFTPPELARERANDREATMAAKAKEFLKGKNVEAEETPNKEEKKEISEEEAGEFLKFIQQSEYKVVEQLNRMPARISLLELLMHSASHRKLLMKILSEAHVEQGISLNKFEGIVGNIVANNYLTFTDEEIPVEGRGHNKALHVSVKCLDHVIARVLVDNGSSLNVMPKATLEKLPSDGMHMKPSSMIVRAFDGSKREVMGEVELPVQVGLCVFQVTFQVMDILPAYSCLLGRPWIHSAGVVPSTLHQKLKYVMGDKLVIVPGEEDFLVSGPSSTRYIEAAEEALETAFQSLEIVGNTYVEPFAVNPHLSRASIMMAKVMLKEGYMHGKGLGKYGQGRAFPLEVVENKNRYGLGYKPTKEDRRRLIEEKRERSLTRVERREPKVGRIRICDLKESFPSVGWVNAGHIAAVGDEDGSEGSSFVWACSPDARLDNWKMLDLPVMLNLNEIYDNECFENNYVDIPDFGRPVNNTEDDCDDDLEPPLELLRLVEQECKEIKPHQEDVEVLNLGDEDEVMEVKIGTTMKAEVKEKLCVLLREFRDVFAWSYNDMPGLDTDIVQHRLPLKPECPPVKQKLRRMKPEMSLKIKEEVQKQFDAGFFMI</sequence>
<proteinExistence type="predicted"/>
<organism evidence="2 3">
    <name type="scientific">Vigna radiata var. radiata</name>
    <name type="common">Mung bean</name>
    <name type="synonym">Phaseolus aureus</name>
    <dbReference type="NCBI Taxonomy" id="3916"/>
    <lineage>
        <taxon>Eukaryota</taxon>
        <taxon>Viridiplantae</taxon>
        <taxon>Streptophyta</taxon>
        <taxon>Embryophyta</taxon>
        <taxon>Tracheophyta</taxon>
        <taxon>Spermatophyta</taxon>
        <taxon>Magnoliopsida</taxon>
        <taxon>eudicotyledons</taxon>
        <taxon>Gunneridae</taxon>
        <taxon>Pentapetalae</taxon>
        <taxon>rosids</taxon>
        <taxon>fabids</taxon>
        <taxon>Fabales</taxon>
        <taxon>Fabaceae</taxon>
        <taxon>Papilionoideae</taxon>
        <taxon>50 kb inversion clade</taxon>
        <taxon>NPAAA clade</taxon>
        <taxon>indigoferoid/millettioid clade</taxon>
        <taxon>Phaseoleae</taxon>
        <taxon>Vigna</taxon>
    </lineage>
</organism>
<dbReference type="Proteomes" id="UP000087766">
    <property type="component" value="Chromosome 9"/>
</dbReference>
<dbReference type="KEGG" id="vra:106773434"/>
<dbReference type="SUPFAM" id="SSF50630">
    <property type="entry name" value="Acid proteases"/>
    <property type="match status" value="1"/>
</dbReference>
<dbReference type="AlphaFoldDB" id="A0A1S3VBV1"/>
<accession>A0A1S3VBV1</accession>
<dbReference type="Pfam" id="PF01585">
    <property type="entry name" value="G-patch"/>
    <property type="match status" value="1"/>
</dbReference>
<dbReference type="PANTHER" id="PTHR32108:SF9">
    <property type="entry name" value="REVERSE TRANSCRIPTASE RNASE H-LIKE DOMAIN-CONTAINING PROTEIN"/>
    <property type="match status" value="1"/>
</dbReference>
<dbReference type="SMART" id="SM00443">
    <property type="entry name" value="G_patch"/>
    <property type="match status" value="1"/>
</dbReference>
<dbReference type="OrthoDB" id="1743010at2759"/>
<reference evidence="2" key="1">
    <citation type="journal article" date="2014" name="Nat. Commun.">
        <title>Genome sequence of mungbean and insights into evolution within Vigna species.</title>
        <authorList>
            <person name="Kang Y.J."/>
            <person name="Kim S.K."/>
            <person name="Kim M.Y."/>
            <person name="Lestari P."/>
            <person name="Kim K.H."/>
            <person name="Ha B.K."/>
            <person name="Jun T.H."/>
            <person name="Hwang W.J."/>
            <person name="Lee T."/>
            <person name="Lee J."/>
            <person name="Shim S."/>
            <person name="Yoon M.Y."/>
            <person name="Jang Y.E."/>
            <person name="Han K.S."/>
            <person name="Taeprayoon P."/>
            <person name="Yoon N."/>
            <person name="Somta P."/>
            <person name="Tanya P."/>
            <person name="Kim K.S."/>
            <person name="Gwag J.G."/>
            <person name="Moon J.K."/>
            <person name="Lee Y.H."/>
            <person name="Park B.S."/>
            <person name="Bombarely A."/>
            <person name="Doyle J.J."/>
            <person name="Jackson S.A."/>
            <person name="Schafleitner R."/>
            <person name="Srinives P."/>
            <person name="Varshney R.K."/>
            <person name="Lee S.H."/>
        </authorList>
    </citation>
    <scope>NUCLEOTIDE SEQUENCE [LARGE SCALE GENOMIC DNA]</scope>
    <source>
        <strain evidence="2">cv. VC1973A</strain>
    </source>
</reference>
<dbReference type="STRING" id="3916.A0A1S3VBV1"/>
<dbReference type="GeneID" id="106773434"/>
<evidence type="ECO:0000313" key="2">
    <source>
        <dbReference type="Proteomes" id="UP000087766"/>
    </source>
</evidence>
<dbReference type="InterPro" id="IPR021109">
    <property type="entry name" value="Peptidase_aspartic_dom_sf"/>
</dbReference>
<protein>
    <submittedName>
        <fullName evidence="3">Uncharacterized protein LOC106773434</fullName>
    </submittedName>
</protein>
<reference evidence="3" key="2">
    <citation type="submission" date="2025-08" db="UniProtKB">
        <authorList>
            <consortium name="RefSeq"/>
        </authorList>
    </citation>
    <scope>IDENTIFICATION</scope>
    <source>
        <tissue evidence="3">Leaf</tissue>
    </source>
</reference>
<dbReference type="PROSITE" id="PS50174">
    <property type="entry name" value="G_PATCH"/>
    <property type="match status" value="1"/>
</dbReference>
<dbReference type="CDD" id="cd00303">
    <property type="entry name" value="retropepsin_like"/>
    <property type="match status" value="1"/>
</dbReference>
<evidence type="ECO:0000259" key="1">
    <source>
        <dbReference type="PROSITE" id="PS50174"/>
    </source>
</evidence>
<feature type="domain" description="G-patch" evidence="1">
    <location>
        <begin position="755"/>
        <end position="801"/>
    </location>
</feature>
<gene>
    <name evidence="3" type="primary">LOC106773434</name>
</gene>
<dbReference type="InterPro" id="IPR000467">
    <property type="entry name" value="G_patch_dom"/>
</dbReference>
<name>A0A1S3VBV1_VIGRR</name>
<keyword evidence="2" id="KW-1185">Reference proteome</keyword>
<dbReference type="RefSeq" id="XP_014515614.1">
    <property type="nucleotide sequence ID" value="XM_014660128.1"/>
</dbReference>
<dbReference type="GO" id="GO:0003676">
    <property type="term" value="F:nucleic acid binding"/>
    <property type="evidence" value="ECO:0007669"/>
    <property type="project" value="InterPro"/>
</dbReference>